<dbReference type="AlphaFoldDB" id="A0A5N5SSW4"/>
<feature type="transmembrane region" description="Helical" evidence="1">
    <location>
        <begin position="19"/>
        <end position="42"/>
    </location>
</feature>
<keyword evidence="1" id="KW-1133">Transmembrane helix</keyword>
<dbReference type="Proteomes" id="UP000326759">
    <property type="component" value="Unassembled WGS sequence"/>
</dbReference>
<proteinExistence type="predicted"/>
<keyword evidence="1" id="KW-0472">Membrane</keyword>
<reference evidence="2 3" key="1">
    <citation type="journal article" date="2019" name="PLoS Biol.">
        <title>Sex chromosomes control vertical transmission of feminizing Wolbachia symbionts in an isopod.</title>
        <authorList>
            <person name="Becking T."/>
            <person name="Chebbi M.A."/>
            <person name="Giraud I."/>
            <person name="Moumen B."/>
            <person name="Laverre T."/>
            <person name="Caubet Y."/>
            <person name="Peccoud J."/>
            <person name="Gilbert C."/>
            <person name="Cordaux R."/>
        </authorList>
    </citation>
    <scope>NUCLEOTIDE SEQUENCE [LARGE SCALE GENOMIC DNA]</scope>
    <source>
        <strain evidence="2">ANa2</strain>
        <tissue evidence="2">Whole body excluding digestive tract and cuticle</tissue>
    </source>
</reference>
<evidence type="ECO:0000313" key="2">
    <source>
        <dbReference type="EMBL" id="KAB7497306.1"/>
    </source>
</evidence>
<protein>
    <submittedName>
        <fullName evidence="2">Uncharacterized protein</fullName>
    </submittedName>
</protein>
<evidence type="ECO:0000256" key="1">
    <source>
        <dbReference type="SAM" id="Phobius"/>
    </source>
</evidence>
<keyword evidence="3" id="KW-1185">Reference proteome</keyword>
<feature type="non-terminal residue" evidence="2">
    <location>
        <position position="81"/>
    </location>
</feature>
<keyword evidence="1" id="KW-0812">Transmembrane</keyword>
<accession>A0A5N5SSW4</accession>
<organism evidence="2 3">
    <name type="scientific">Armadillidium nasatum</name>
    <dbReference type="NCBI Taxonomy" id="96803"/>
    <lineage>
        <taxon>Eukaryota</taxon>
        <taxon>Metazoa</taxon>
        <taxon>Ecdysozoa</taxon>
        <taxon>Arthropoda</taxon>
        <taxon>Crustacea</taxon>
        <taxon>Multicrustacea</taxon>
        <taxon>Malacostraca</taxon>
        <taxon>Eumalacostraca</taxon>
        <taxon>Peracarida</taxon>
        <taxon>Isopoda</taxon>
        <taxon>Oniscidea</taxon>
        <taxon>Crinocheta</taxon>
        <taxon>Armadillidiidae</taxon>
        <taxon>Armadillidium</taxon>
    </lineage>
</organism>
<evidence type="ECO:0000313" key="3">
    <source>
        <dbReference type="Proteomes" id="UP000326759"/>
    </source>
</evidence>
<comment type="caution">
    <text evidence="2">The sequence shown here is derived from an EMBL/GenBank/DDBJ whole genome shotgun (WGS) entry which is preliminary data.</text>
</comment>
<dbReference type="OrthoDB" id="10555575at2759"/>
<name>A0A5N5SSW4_9CRUS</name>
<sequence>MENIQNKCNTWIDYGSSEYFLLVIMVFPPLTTRMVWIITLLSKVFSSSSDLMVTVHNCSSHETIYFKIMEKEKPSEFRKYK</sequence>
<dbReference type="EMBL" id="SEYY01020455">
    <property type="protein sequence ID" value="KAB7497306.1"/>
    <property type="molecule type" value="Genomic_DNA"/>
</dbReference>
<gene>
    <name evidence="2" type="ORF">Anas_10922</name>
</gene>